<dbReference type="InterPro" id="IPR001853">
    <property type="entry name" value="DSBA-like_thioredoxin_dom"/>
</dbReference>
<dbReference type="Pfam" id="PF01323">
    <property type="entry name" value="DSBA"/>
    <property type="match status" value="1"/>
</dbReference>
<gene>
    <name evidence="2" type="ORF">DYBT9275_03413</name>
</gene>
<evidence type="ECO:0000313" key="3">
    <source>
        <dbReference type="Proteomes" id="UP000680038"/>
    </source>
</evidence>
<name>A0A916N5D5_9BACT</name>
<reference evidence="2" key="1">
    <citation type="submission" date="2021-04" db="EMBL/GenBank/DDBJ databases">
        <authorList>
            <person name="Rodrigo-Torres L."/>
            <person name="Arahal R. D."/>
            <person name="Lucena T."/>
        </authorList>
    </citation>
    <scope>NUCLEOTIDE SEQUENCE</scope>
    <source>
        <strain evidence="2">CECT 9275</strain>
    </source>
</reference>
<dbReference type="AlphaFoldDB" id="A0A916N5D5"/>
<accession>A0A916N5D5</accession>
<dbReference type="Proteomes" id="UP000680038">
    <property type="component" value="Unassembled WGS sequence"/>
</dbReference>
<dbReference type="PANTHER" id="PTHR13887:SF41">
    <property type="entry name" value="THIOREDOXIN SUPERFAMILY PROTEIN"/>
    <property type="match status" value="1"/>
</dbReference>
<sequence>MDEDQFKAPESYRDMEKMKIEIWSDVMCPFCYIGKRKFESALDRFPGKEHIEIEWKSFQLNPAMKTEPGKSINDYLAEVKGWTREYAEEANNHVTRIAGEVGLEYNMDKAVVANSFDAHRFVQFAKTKGKGDAAEEQLFKAYFTDGKNTADHETLVNLGEQIGLDGDEIREVLGSNKFAEAVRKDVYEAQQVGARGVPFFVLDRKYAVSGAQQPETFLGALEKSFGEWELKNPSPVIAYAEGASCTPEGECN</sequence>
<dbReference type="EMBL" id="CAJRAF010000002">
    <property type="protein sequence ID" value="CAG5004646.1"/>
    <property type="molecule type" value="Genomic_DNA"/>
</dbReference>
<dbReference type="CDD" id="cd03024">
    <property type="entry name" value="DsbA_FrnE"/>
    <property type="match status" value="1"/>
</dbReference>
<dbReference type="Gene3D" id="3.40.30.10">
    <property type="entry name" value="Glutaredoxin"/>
    <property type="match status" value="1"/>
</dbReference>
<evidence type="ECO:0000259" key="1">
    <source>
        <dbReference type="Pfam" id="PF01323"/>
    </source>
</evidence>
<dbReference type="InterPro" id="IPR036249">
    <property type="entry name" value="Thioredoxin-like_sf"/>
</dbReference>
<keyword evidence="3" id="KW-1185">Reference proteome</keyword>
<feature type="domain" description="DSBA-like thioredoxin" evidence="1">
    <location>
        <begin position="20"/>
        <end position="221"/>
    </location>
</feature>
<evidence type="ECO:0000313" key="2">
    <source>
        <dbReference type="EMBL" id="CAG5004646.1"/>
    </source>
</evidence>
<organism evidence="2 3">
    <name type="scientific">Dyadobacter helix</name>
    <dbReference type="NCBI Taxonomy" id="2822344"/>
    <lineage>
        <taxon>Bacteria</taxon>
        <taxon>Pseudomonadati</taxon>
        <taxon>Bacteroidota</taxon>
        <taxon>Cytophagia</taxon>
        <taxon>Cytophagales</taxon>
        <taxon>Spirosomataceae</taxon>
        <taxon>Dyadobacter</taxon>
    </lineage>
</organism>
<dbReference type="GO" id="GO:0016491">
    <property type="term" value="F:oxidoreductase activity"/>
    <property type="evidence" value="ECO:0007669"/>
    <property type="project" value="InterPro"/>
</dbReference>
<proteinExistence type="predicted"/>
<protein>
    <recommendedName>
        <fullName evidence="1">DSBA-like thioredoxin domain-containing protein</fullName>
    </recommendedName>
</protein>
<dbReference type="PANTHER" id="PTHR13887">
    <property type="entry name" value="GLUTATHIONE S-TRANSFERASE KAPPA"/>
    <property type="match status" value="1"/>
</dbReference>
<dbReference type="SUPFAM" id="SSF52833">
    <property type="entry name" value="Thioredoxin-like"/>
    <property type="match status" value="1"/>
</dbReference>
<comment type="caution">
    <text evidence="2">The sequence shown here is derived from an EMBL/GenBank/DDBJ whole genome shotgun (WGS) entry which is preliminary data.</text>
</comment>